<dbReference type="Proteomes" id="UP000326759">
    <property type="component" value="Unassembled WGS sequence"/>
</dbReference>
<dbReference type="GO" id="GO:0008251">
    <property type="term" value="F:tRNA-specific adenosine deaminase activity"/>
    <property type="evidence" value="ECO:0007669"/>
    <property type="project" value="TreeGrafter"/>
</dbReference>
<dbReference type="EMBL" id="SEYY01023652">
    <property type="protein sequence ID" value="KAB7494720.1"/>
    <property type="molecule type" value="Genomic_DNA"/>
</dbReference>
<dbReference type="PANTHER" id="PTHR10910:SF62">
    <property type="entry name" value="AT07585P-RELATED"/>
    <property type="match status" value="1"/>
</dbReference>
<keyword evidence="3" id="KW-1185">Reference proteome</keyword>
<dbReference type="GO" id="GO:0005730">
    <property type="term" value="C:nucleolus"/>
    <property type="evidence" value="ECO:0007669"/>
    <property type="project" value="TreeGrafter"/>
</dbReference>
<dbReference type="OrthoDB" id="10268011at2759"/>
<name>A0A5N5SLZ8_9CRUS</name>
<dbReference type="InterPro" id="IPR002466">
    <property type="entry name" value="A_deamin"/>
</dbReference>
<dbReference type="PANTHER" id="PTHR10910">
    <property type="entry name" value="EUKARYOTE SPECIFIC DSRNA BINDING PROTEIN"/>
    <property type="match status" value="1"/>
</dbReference>
<feature type="domain" description="A to I editase" evidence="1">
    <location>
        <begin position="1"/>
        <end position="118"/>
    </location>
</feature>
<evidence type="ECO:0000259" key="1">
    <source>
        <dbReference type="PROSITE" id="PS50141"/>
    </source>
</evidence>
<comment type="caution">
    <text evidence="2">The sequence shown here is derived from an EMBL/GenBank/DDBJ whole genome shotgun (WGS) entry which is preliminary data.</text>
</comment>
<gene>
    <name evidence="2" type="ORF">Anas_05690</name>
</gene>
<dbReference type="PROSITE" id="PS50141">
    <property type="entry name" value="A_DEAMIN_EDITASE"/>
    <property type="match status" value="1"/>
</dbReference>
<dbReference type="GO" id="GO:0005737">
    <property type="term" value="C:cytoplasm"/>
    <property type="evidence" value="ECO:0007669"/>
    <property type="project" value="TreeGrafter"/>
</dbReference>
<protein>
    <recommendedName>
        <fullName evidence="1">A to I editase domain-containing protein</fullName>
    </recommendedName>
</protein>
<proteinExistence type="predicted"/>
<dbReference type="GO" id="GO:0006396">
    <property type="term" value="P:RNA processing"/>
    <property type="evidence" value="ECO:0007669"/>
    <property type="project" value="InterPro"/>
</dbReference>
<accession>A0A5N5SLZ8</accession>
<dbReference type="GO" id="GO:0003725">
    <property type="term" value="F:double-stranded RNA binding"/>
    <property type="evidence" value="ECO:0007669"/>
    <property type="project" value="TreeGrafter"/>
</dbReference>
<evidence type="ECO:0000313" key="3">
    <source>
        <dbReference type="Proteomes" id="UP000326759"/>
    </source>
</evidence>
<reference evidence="2 3" key="1">
    <citation type="journal article" date="2019" name="PLoS Biol.">
        <title>Sex chromosomes control vertical transmission of feminizing Wolbachia symbionts in an isopod.</title>
        <authorList>
            <person name="Becking T."/>
            <person name="Chebbi M.A."/>
            <person name="Giraud I."/>
            <person name="Moumen B."/>
            <person name="Laverre T."/>
            <person name="Caubet Y."/>
            <person name="Peccoud J."/>
            <person name="Gilbert C."/>
            <person name="Cordaux R."/>
        </authorList>
    </citation>
    <scope>NUCLEOTIDE SEQUENCE [LARGE SCALE GENOMIC DNA]</scope>
    <source>
        <strain evidence="2">ANa2</strain>
        <tissue evidence="2">Whole body excluding digestive tract and cuticle</tissue>
    </source>
</reference>
<dbReference type="GO" id="GO:0006382">
    <property type="term" value="P:adenosine to inosine editing"/>
    <property type="evidence" value="ECO:0007669"/>
    <property type="project" value="TreeGrafter"/>
</dbReference>
<dbReference type="GO" id="GO:0003726">
    <property type="term" value="F:double-stranded RNA adenosine deaminase activity"/>
    <property type="evidence" value="ECO:0007669"/>
    <property type="project" value="TreeGrafter"/>
</dbReference>
<dbReference type="AlphaFoldDB" id="A0A5N5SLZ8"/>
<evidence type="ECO:0000313" key="2">
    <source>
        <dbReference type="EMBL" id="KAB7494720.1"/>
    </source>
</evidence>
<organism evidence="2 3">
    <name type="scientific">Armadillidium nasatum</name>
    <dbReference type="NCBI Taxonomy" id="96803"/>
    <lineage>
        <taxon>Eukaryota</taxon>
        <taxon>Metazoa</taxon>
        <taxon>Ecdysozoa</taxon>
        <taxon>Arthropoda</taxon>
        <taxon>Crustacea</taxon>
        <taxon>Multicrustacea</taxon>
        <taxon>Malacostraca</taxon>
        <taxon>Eumalacostraca</taxon>
        <taxon>Peracarida</taxon>
        <taxon>Isopoda</taxon>
        <taxon>Oniscidea</taxon>
        <taxon>Crinocheta</taxon>
        <taxon>Armadillidiidae</taxon>
        <taxon>Armadillidium</taxon>
    </lineage>
</organism>
<sequence length="118" mass="13162">MNQGSNIESRQPQKAPTIAVNWDCCAEHLEVLNALTGKQNGNLESRVCKRNFFRKFANLASILNSITEINSKDLSECSYAEVKAFSSSYQESKNALISAFQKESSHQVDKEVTAPDNF</sequence>
<dbReference type="Pfam" id="PF02137">
    <property type="entry name" value="A_deamin"/>
    <property type="match status" value="1"/>
</dbReference>